<dbReference type="Proteomes" id="UP000217696">
    <property type="component" value="Chromosome"/>
</dbReference>
<dbReference type="InterPro" id="IPR036919">
    <property type="entry name" value="Ribo_uL30_ferredoxin-like_sf"/>
</dbReference>
<comment type="similarity">
    <text evidence="1 5 6">Belongs to the universal ribosomal protein uL30 family.</text>
</comment>
<evidence type="ECO:0000313" key="7">
    <source>
        <dbReference type="EMBL" id="BAU26087.1"/>
    </source>
</evidence>
<dbReference type="PANTHER" id="PTHR15892">
    <property type="entry name" value="MITOCHONDRIAL RIBOSOMAL PROTEIN L30"/>
    <property type="match status" value="1"/>
</dbReference>
<proteinExistence type="inferred from homology"/>
<dbReference type="Pfam" id="PF00327">
    <property type="entry name" value="Ribosomal_L30"/>
    <property type="match status" value="1"/>
</dbReference>
<evidence type="ECO:0000256" key="5">
    <source>
        <dbReference type="HAMAP-Rule" id="MF_01371"/>
    </source>
</evidence>
<dbReference type="AlphaFoldDB" id="A0A0U5B794"/>
<dbReference type="InterPro" id="IPR005996">
    <property type="entry name" value="Ribosomal_uL30_bac-type"/>
</dbReference>
<dbReference type="GO" id="GO:0006412">
    <property type="term" value="P:translation"/>
    <property type="evidence" value="ECO:0007669"/>
    <property type="project" value="UniProtKB-UniRule"/>
</dbReference>
<evidence type="ECO:0000256" key="4">
    <source>
        <dbReference type="ARBA" id="ARBA00023274"/>
    </source>
</evidence>
<name>A0A0U5B794_9BACL</name>
<comment type="subunit">
    <text evidence="2 5">Part of the 50S ribosomal subunit.</text>
</comment>
<gene>
    <name evidence="5 7" type="primary">rpmD</name>
    <name evidence="7" type="ORF">CB4_00176</name>
</gene>
<dbReference type="Gene3D" id="3.30.1390.20">
    <property type="entry name" value="Ribosomal protein L30, ferredoxin-like fold domain"/>
    <property type="match status" value="1"/>
</dbReference>
<dbReference type="InterPro" id="IPR016082">
    <property type="entry name" value="Ribosomal_uL30_ferredoxin-like"/>
</dbReference>
<dbReference type="NCBIfam" id="TIGR01308">
    <property type="entry name" value="rpmD_bact"/>
    <property type="match status" value="1"/>
</dbReference>
<dbReference type="PANTHER" id="PTHR15892:SF2">
    <property type="entry name" value="LARGE RIBOSOMAL SUBUNIT PROTEIN UL30M"/>
    <property type="match status" value="1"/>
</dbReference>
<evidence type="ECO:0000256" key="3">
    <source>
        <dbReference type="ARBA" id="ARBA00022980"/>
    </source>
</evidence>
<dbReference type="PROSITE" id="PS00634">
    <property type="entry name" value="RIBOSOMAL_L30"/>
    <property type="match status" value="1"/>
</dbReference>
<dbReference type="FunFam" id="3.30.1390.20:FF:000001">
    <property type="entry name" value="50S ribosomal protein L30"/>
    <property type="match status" value="1"/>
</dbReference>
<organism evidence="7 8">
    <name type="scientific">Aneurinibacillus soli</name>
    <dbReference type="NCBI Taxonomy" id="1500254"/>
    <lineage>
        <taxon>Bacteria</taxon>
        <taxon>Bacillati</taxon>
        <taxon>Bacillota</taxon>
        <taxon>Bacilli</taxon>
        <taxon>Bacillales</taxon>
        <taxon>Paenibacillaceae</taxon>
        <taxon>Aneurinibacillus group</taxon>
        <taxon>Aneurinibacillus</taxon>
    </lineage>
</organism>
<keyword evidence="8" id="KW-1185">Reference proteome</keyword>
<dbReference type="KEGG" id="asoc:CB4_00176"/>
<evidence type="ECO:0000313" key="8">
    <source>
        <dbReference type="Proteomes" id="UP000217696"/>
    </source>
</evidence>
<dbReference type="HAMAP" id="MF_01371_B">
    <property type="entry name" value="Ribosomal_uL30_B"/>
    <property type="match status" value="1"/>
</dbReference>
<dbReference type="GO" id="GO:0003735">
    <property type="term" value="F:structural constituent of ribosome"/>
    <property type="evidence" value="ECO:0007669"/>
    <property type="project" value="InterPro"/>
</dbReference>
<dbReference type="SUPFAM" id="SSF55129">
    <property type="entry name" value="Ribosomal protein L30p/L7e"/>
    <property type="match status" value="1"/>
</dbReference>
<evidence type="ECO:0000256" key="1">
    <source>
        <dbReference type="ARBA" id="ARBA00007594"/>
    </source>
</evidence>
<dbReference type="InterPro" id="IPR018038">
    <property type="entry name" value="Ribosomal_uL30_CS"/>
</dbReference>
<dbReference type="OrthoDB" id="9812790at2"/>
<dbReference type="CDD" id="cd01658">
    <property type="entry name" value="Ribosomal_L30"/>
    <property type="match status" value="1"/>
</dbReference>
<protein>
    <recommendedName>
        <fullName evidence="5">Large ribosomal subunit protein uL30</fullName>
    </recommendedName>
</protein>
<dbReference type="EMBL" id="AP017312">
    <property type="protein sequence ID" value="BAU26087.1"/>
    <property type="molecule type" value="Genomic_DNA"/>
</dbReference>
<dbReference type="GO" id="GO:0022625">
    <property type="term" value="C:cytosolic large ribosomal subunit"/>
    <property type="evidence" value="ECO:0007669"/>
    <property type="project" value="TreeGrafter"/>
</dbReference>
<dbReference type="RefSeq" id="WP_096463165.1">
    <property type="nucleotide sequence ID" value="NZ_AP017312.1"/>
</dbReference>
<sequence>MAKLQITLKRSLIGRTENQKATVAALGLRKIHQTVVKEDNAAMRGMVEKVKHMVEVKEIEA</sequence>
<keyword evidence="4 5" id="KW-0687">Ribonucleoprotein</keyword>
<accession>A0A0U5B794</accession>
<keyword evidence="3 5" id="KW-0689">Ribosomal protein</keyword>
<evidence type="ECO:0000256" key="2">
    <source>
        <dbReference type="ARBA" id="ARBA00011838"/>
    </source>
</evidence>
<reference evidence="7 8" key="1">
    <citation type="submission" date="2015-12" db="EMBL/GenBank/DDBJ databases">
        <title>Genome sequence of Aneurinibacillus soli.</title>
        <authorList>
            <person name="Lee J.S."/>
            <person name="Lee K.C."/>
            <person name="Kim K.K."/>
            <person name="Lee B.W."/>
        </authorList>
    </citation>
    <scope>NUCLEOTIDE SEQUENCE [LARGE SCALE GENOMIC DNA]</scope>
    <source>
        <strain evidence="7 8">CB4</strain>
    </source>
</reference>
<evidence type="ECO:0000256" key="6">
    <source>
        <dbReference type="RuleBase" id="RU003734"/>
    </source>
</evidence>
<dbReference type="PIRSF" id="PIRSF002211">
    <property type="entry name" value="Ribosomal_L30_bac-type"/>
    <property type="match status" value="1"/>
</dbReference>